<keyword evidence="3" id="KW-0804">Transcription</keyword>
<reference evidence="5" key="1">
    <citation type="submission" date="2024-07" db="EMBL/GenBank/DDBJ databases">
        <title>Genome Analysis of a Potential Novel Vibrio Species Secreting pH- and Thermo-stable Alginate Lyase and its Application in Producing Alginate Oligosaccharides.</title>
        <authorList>
            <person name="Huang H."/>
            <person name="Bao K."/>
        </authorList>
    </citation>
    <scope>NUCLEOTIDE SEQUENCE</scope>
    <source>
        <strain evidence="5">HB236076</strain>
    </source>
</reference>
<protein>
    <submittedName>
        <fullName evidence="5">Helix-turn-helix domain-containing protein</fullName>
    </submittedName>
</protein>
<feature type="domain" description="HTH araC/xylS-type" evidence="4">
    <location>
        <begin position="140"/>
        <end position="238"/>
    </location>
</feature>
<dbReference type="Pfam" id="PF12833">
    <property type="entry name" value="HTH_18"/>
    <property type="match status" value="1"/>
</dbReference>
<organism evidence="5">
    <name type="scientific">Vibrio sp. HB236076</name>
    <dbReference type="NCBI Taxonomy" id="3232307"/>
    <lineage>
        <taxon>Bacteria</taxon>
        <taxon>Pseudomonadati</taxon>
        <taxon>Pseudomonadota</taxon>
        <taxon>Gammaproteobacteria</taxon>
        <taxon>Vibrionales</taxon>
        <taxon>Vibrionaceae</taxon>
        <taxon>Vibrio</taxon>
    </lineage>
</organism>
<name>A0AB39HJM0_9VIBR</name>
<dbReference type="SMART" id="SM00342">
    <property type="entry name" value="HTH_ARAC"/>
    <property type="match status" value="1"/>
</dbReference>
<gene>
    <name evidence="5" type="ORF">AB0763_05335</name>
</gene>
<dbReference type="EMBL" id="CP162601">
    <property type="protein sequence ID" value="XDK26063.1"/>
    <property type="molecule type" value="Genomic_DNA"/>
</dbReference>
<evidence type="ECO:0000259" key="4">
    <source>
        <dbReference type="PROSITE" id="PS01124"/>
    </source>
</evidence>
<keyword evidence="2" id="KW-0238">DNA-binding</keyword>
<dbReference type="GO" id="GO:0043565">
    <property type="term" value="F:sequence-specific DNA binding"/>
    <property type="evidence" value="ECO:0007669"/>
    <property type="project" value="InterPro"/>
</dbReference>
<dbReference type="Gene3D" id="1.10.10.60">
    <property type="entry name" value="Homeodomain-like"/>
    <property type="match status" value="2"/>
</dbReference>
<dbReference type="InterPro" id="IPR014710">
    <property type="entry name" value="RmlC-like_jellyroll"/>
</dbReference>
<dbReference type="InterPro" id="IPR011051">
    <property type="entry name" value="RmlC_Cupin_sf"/>
</dbReference>
<dbReference type="InterPro" id="IPR018062">
    <property type="entry name" value="HTH_AraC-typ_CS"/>
</dbReference>
<dbReference type="AlphaFoldDB" id="A0AB39HJM0"/>
<dbReference type="RefSeq" id="WP_306101277.1">
    <property type="nucleotide sequence ID" value="NZ_CP162601.1"/>
</dbReference>
<dbReference type="PROSITE" id="PS00041">
    <property type="entry name" value="HTH_ARAC_FAMILY_1"/>
    <property type="match status" value="1"/>
</dbReference>
<evidence type="ECO:0000313" key="5">
    <source>
        <dbReference type="EMBL" id="XDK26063.1"/>
    </source>
</evidence>
<evidence type="ECO:0000256" key="1">
    <source>
        <dbReference type="ARBA" id="ARBA00023015"/>
    </source>
</evidence>
<dbReference type="Gene3D" id="2.60.120.10">
    <property type="entry name" value="Jelly Rolls"/>
    <property type="match status" value="1"/>
</dbReference>
<keyword evidence="1" id="KW-0805">Transcription regulation</keyword>
<dbReference type="InterPro" id="IPR050204">
    <property type="entry name" value="AraC_XylS_family_regulators"/>
</dbReference>
<dbReference type="PROSITE" id="PS01124">
    <property type="entry name" value="HTH_ARAC_FAMILY_2"/>
    <property type="match status" value="1"/>
</dbReference>
<evidence type="ECO:0000256" key="3">
    <source>
        <dbReference type="ARBA" id="ARBA00023163"/>
    </source>
</evidence>
<dbReference type="InterPro" id="IPR018060">
    <property type="entry name" value="HTH_AraC"/>
</dbReference>
<dbReference type="SUPFAM" id="SSF51182">
    <property type="entry name" value="RmlC-like cupins"/>
    <property type="match status" value="1"/>
</dbReference>
<dbReference type="InterPro" id="IPR009057">
    <property type="entry name" value="Homeodomain-like_sf"/>
</dbReference>
<dbReference type="KEGG" id="vih:AB0763_05335"/>
<dbReference type="PANTHER" id="PTHR46796">
    <property type="entry name" value="HTH-TYPE TRANSCRIPTIONAL ACTIVATOR RHAS-RELATED"/>
    <property type="match status" value="1"/>
</dbReference>
<proteinExistence type="predicted"/>
<dbReference type="PANTHER" id="PTHR46796:SF10">
    <property type="entry name" value="TRANSCRIPTIONAL ACTIVATOR FEAR"/>
    <property type="match status" value="1"/>
</dbReference>
<accession>A0AB39HJM0</accession>
<dbReference type="GO" id="GO:0003700">
    <property type="term" value="F:DNA-binding transcription factor activity"/>
    <property type="evidence" value="ECO:0007669"/>
    <property type="project" value="InterPro"/>
</dbReference>
<dbReference type="SUPFAM" id="SSF46689">
    <property type="entry name" value="Homeodomain-like"/>
    <property type="match status" value="2"/>
</dbReference>
<evidence type="ECO:0000256" key="2">
    <source>
        <dbReference type="ARBA" id="ARBA00023125"/>
    </source>
</evidence>
<sequence>MPVKESLSIRSYSLNQQGHSHDFYQLVLPLSGVIDIELPGYQGKVKPGQCVVIELGVLHLFRAQTQAKFLVADLKRLPKHLLALPKPVIKISQALEHYLPFVEHQLESQLGDQVAVSMLALFYQLLEQQPLLCQSDERIQTSIDYIEQHLAEPINIEVLASVAHLSTTQFKKRFKAQTGHTVAQYIAHTRINKACALLRHTDYPIHVVANLVGYCDSSAFTRRFQAITAMTPSHFIGKRAQK</sequence>